<dbReference type="GO" id="GO:0043565">
    <property type="term" value="F:sequence-specific DNA binding"/>
    <property type="evidence" value="ECO:0007669"/>
    <property type="project" value="InterPro"/>
</dbReference>
<evidence type="ECO:0000256" key="2">
    <source>
        <dbReference type="ARBA" id="ARBA00023125"/>
    </source>
</evidence>
<dbReference type="AlphaFoldDB" id="A0A9D1DQR5"/>
<dbReference type="GO" id="GO:0003700">
    <property type="term" value="F:DNA-binding transcription factor activity"/>
    <property type="evidence" value="ECO:0007669"/>
    <property type="project" value="InterPro"/>
</dbReference>
<reference evidence="5" key="2">
    <citation type="journal article" date="2021" name="PeerJ">
        <title>Extensive microbial diversity within the chicken gut microbiome revealed by metagenomics and culture.</title>
        <authorList>
            <person name="Gilroy R."/>
            <person name="Ravi A."/>
            <person name="Getino M."/>
            <person name="Pursley I."/>
            <person name="Horton D.L."/>
            <person name="Alikhan N.F."/>
            <person name="Baker D."/>
            <person name="Gharbi K."/>
            <person name="Hall N."/>
            <person name="Watson M."/>
            <person name="Adriaenssens E.M."/>
            <person name="Foster-Nyarko E."/>
            <person name="Jarju S."/>
            <person name="Secka A."/>
            <person name="Antonio M."/>
            <person name="Oren A."/>
            <person name="Chaudhuri R.R."/>
            <person name="La Ragione R."/>
            <person name="Hildebrand F."/>
            <person name="Pallen M.J."/>
        </authorList>
    </citation>
    <scope>NUCLEOTIDE SEQUENCE</scope>
    <source>
        <strain evidence="5">ChiSjej1B19-7085</strain>
    </source>
</reference>
<dbReference type="PROSITE" id="PS00041">
    <property type="entry name" value="HTH_ARAC_FAMILY_1"/>
    <property type="match status" value="1"/>
</dbReference>
<dbReference type="InterPro" id="IPR009057">
    <property type="entry name" value="Homeodomain-like_sf"/>
</dbReference>
<dbReference type="InterPro" id="IPR020449">
    <property type="entry name" value="Tscrpt_reg_AraC-type_HTH"/>
</dbReference>
<dbReference type="Gene3D" id="2.60.120.10">
    <property type="entry name" value="Jelly Rolls"/>
    <property type="match status" value="1"/>
</dbReference>
<dbReference type="InterPro" id="IPR018060">
    <property type="entry name" value="HTH_AraC"/>
</dbReference>
<dbReference type="InterPro" id="IPR037923">
    <property type="entry name" value="HTH-like"/>
</dbReference>
<dbReference type="Proteomes" id="UP000886785">
    <property type="component" value="Unassembled WGS sequence"/>
</dbReference>
<comment type="caution">
    <text evidence="5">The sequence shown here is derived from an EMBL/GenBank/DDBJ whole genome shotgun (WGS) entry which is preliminary data.</text>
</comment>
<proteinExistence type="predicted"/>
<dbReference type="EMBL" id="DVHF01000076">
    <property type="protein sequence ID" value="HIR57290.1"/>
    <property type="molecule type" value="Genomic_DNA"/>
</dbReference>
<keyword evidence="3" id="KW-0804">Transcription</keyword>
<organism evidence="5 6">
    <name type="scientific">Candidatus Gallacutalibacter pullicola</name>
    <dbReference type="NCBI Taxonomy" id="2840830"/>
    <lineage>
        <taxon>Bacteria</taxon>
        <taxon>Bacillati</taxon>
        <taxon>Bacillota</taxon>
        <taxon>Clostridia</taxon>
        <taxon>Eubacteriales</taxon>
        <taxon>Candidatus Gallacutalibacter</taxon>
    </lineage>
</organism>
<dbReference type="PROSITE" id="PS01124">
    <property type="entry name" value="HTH_ARAC_FAMILY_2"/>
    <property type="match status" value="1"/>
</dbReference>
<dbReference type="SMART" id="SM00342">
    <property type="entry name" value="HTH_ARAC"/>
    <property type="match status" value="1"/>
</dbReference>
<name>A0A9D1DQR5_9FIRM</name>
<evidence type="ECO:0000259" key="4">
    <source>
        <dbReference type="PROSITE" id="PS01124"/>
    </source>
</evidence>
<evidence type="ECO:0000313" key="6">
    <source>
        <dbReference type="Proteomes" id="UP000886785"/>
    </source>
</evidence>
<gene>
    <name evidence="5" type="ORF">IAA54_06450</name>
</gene>
<dbReference type="SUPFAM" id="SSF46689">
    <property type="entry name" value="Homeodomain-like"/>
    <property type="match status" value="2"/>
</dbReference>
<accession>A0A9D1DQR5</accession>
<feature type="domain" description="HTH araC/xylS-type" evidence="4">
    <location>
        <begin position="149"/>
        <end position="247"/>
    </location>
</feature>
<keyword evidence="1" id="KW-0805">Transcription regulation</keyword>
<keyword evidence="2" id="KW-0238">DNA-binding</keyword>
<dbReference type="PRINTS" id="PR00032">
    <property type="entry name" value="HTHARAC"/>
</dbReference>
<dbReference type="PANTHER" id="PTHR43280">
    <property type="entry name" value="ARAC-FAMILY TRANSCRIPTIONAL REGULATOR"/>
    <property type="match status" value="1"/>
</dbReference>
<dbReference type="Gene3D" id="1.10.10.60">
    <property type="entry name" value="Homeodomain-like"/>
    <property type="match status" value="2"/>
</dbReference>
<evidence type="ECO:0000256" key="3">
    <source>
        <dbReference type="ARBA" id="ARBA00023163"/>
    </source>
</evidence>
<dbReference type="InterPro" id="IPR014710">
    <property type="entry name" value="RmlC-like_jellyroll"/>
</dbReference>
<dbReference type="PANTHER" id="PTHR43280:SF28">
    <property type="entry name" value="HTH-TYPE TRANSCRIPTIONAL ACTIVATOR RHAS"/>
    <property type="match status" value="1"/>
</dbReference>
<dbReference type="InterPro" id="IPR018062">
    <property type="entry name" value="HTH_AraC-typ_CS"/>
</dbReference>
<evidence type="ECO:0000256" key="1">
    <source>
        <dbReference type="ARBA" id="ARBA00023015"/>
    </source>
</evidence>
<dbReference type="Pfam" id="PF12833">
    <property type="entry name" value="HTH_18"/>
    <property type="match status" value="1"/>
</dbReference>
<sequence>MTELLHPTLVYFVWKDCSPSWKLDNAKLTKYALTFILEGSAEYEVDGRTFHVKKGDVVFLSINSSRKASTEGMSCVALDFVLGPGEEIRLPVVFSPEDFQEYLWYFHEINYEWLQQDPAGNMRSQALFLLALHRLLYRSGHEQGNPHVEKIKRYIVEHFNEKLTVQSLAEIARINPVYCGALFKKQEGCTVSEYINRVRINKAASLLGTGEYTVSEAAYKTGFSDIYHFSNCFKRFVGMSPSAYRSTPFFPSQIFPGGSAYPD</sequence>
<dbReference type="SUPFAM" id="SSF51215">
    <property type="entry name" value="Regulatory protein AraC"/>
    <property type="match status" value="1"/>
</dbReference>
<evidence type="ECO:0000313" key="5">
    <source>
        <dbReference type="EMBL" id="HIR57290.1"/>
    </source>
</evidence>
<reference evidence="5" key="1">
    <citation type="submission" date="2020-10" db="EMBL/GenBank/DDBJ databases">
        <authorList>
            <person name="Gilroy R."/>
        </authorList>
    </citation>
    <scope>NUCLEOTIDE SEQUENCE</scope>
    <source>
        <strain evidence="5">ChiSjej1B19-7085</strain>
    </source>
</reference>
<protein>
    <submittedName>
        <fullName evidence="5">Helix-turn-helix transcriptional regulator</fullName>
    </submittedName>
</protein>